<protein>
    <submittedName>
        <fullName evidence="1">Uncharacterized protein</fullName>
    </submittedName>
</protein>
<organism evidence="1">
    <name type="scientific">Ignisphaera aggregans</name>
    <dbReference type="NCBI Taxonomy" id="334771"/>
    <lineage>
        <taxon>Archaea</taxon>
        <taxon>Thermoproteota</taxon>
        <taxon>Thermoprotei</taxon>
        <taxon>Desulfurococcales</taxon>
        <taxon>Desulfurococcaceae</taxon>
        <taxon>Ignisphaera</taxon>
    </lineage>
</organism>
<sequence>MSSVEEFLKRKIIEILKQRREGLVFDNLREVLEEKEGVYVEGMLIRRIVADMVREGLICREPSATLRRMLLRLCKN</sequence>
<dbReference type="EMBL" id="DSEU01000070">
    <property type="protein sequence ID" value="HEM67946.1"/>
    <property type="molecule type" value="Genomic_DNA"/>
</dbReference>
<comment type="caution">
    <text evidence="1">The sequence shown here is derived from an EMBL/GenBank/DDBJ whole genome shotgun (WGS) entry which is preliminary data.</text>
</comment>
<proteinExistence type="predicted"/>
<gene>
    <name evidence="1" type="ORF">ENO26_10355</name>
</gene>
<dbReference type="AlphaFoldDB" id="A0A7J2U5E7"/>
<reference evidence="1" key="1">
    <citation type="journal article" date="2020" name="mSystems">
        <title>Genome- and Community-Level Interaction Insights into Carbon Utilization and Element Cycling Functions of Hydrothermarchaeota in Hydrothermal Sediment.</title>
        <authorList>
            <person name="Zhou Z."/>
            <person name="Liu Y."/>
            <person name="Xu W."/>
            <person name="Pan J."/>
            <person name="Luo Z.H."/>
            <person name="Li M."/>
        </authorList>
    </citation>
    <scope>NUCLEOTIDE SEQUENCE [LARGE SCALE GENOMIC DNA]</scope>
    <source>
        <strain evidence="1">SpSt-125</strain>
    </source>
</reference>
<accession>A0A7J2U5E7</accession>
<evidence type="ECO:0000313" key="1">
    <source>
        <dbReference type="EMBL" id="HEM67946.1"/>
    </source>
</evidence>
<name>A0A7J2U5E7_9CREN</name>